<dbReference type="PANTHER" id="PTHR34580:SF1">
    <property type="entry name" value="PROTEIN PAFC"/>
    <property type="match status" value="1"/>
</dbReference>
<dbReference type="Pfam" id="PF19187">
    <property type="entry name" value="HTH_PafC"/>
    <property type="match status" value="1"/>
</dbReference>
<dbReference type="InterPro" id="IPR057727">
    <property type="entry name" value="WCX_dom"/>
</dbReference>
<dbReference type="InterPro" id="IPR028349">
    <property type="entry name" value="PafC-like"/>
</dbReference>
<feature type="domain" description="WCX" evidence="3">
    <location>
        <begin position="269"/>
        <end position="318"/>
    </location>
</feature>
<feature type="domain" description="WYL" evidence="1">
    <location>
        <begin position="148"/>
        <end position="213"/>
    </location>
</feature>
<feature type="domain" description="PafC HTH" evidence="2">
    <location>
        <begin position="10"/>
        <end position="122"/>
    </location>
</feature>
<organism evidence="4 5">
    <name type="scientific">Gordonia rubripertincta</name>
    <name type="common">Rhodococcus corallinus</name>
    <dbReference type="NCBI Taxonomy" id="36822"/>
    <lineage>
        <taxon>Bacteria</taxon>
        <taxon>Bacillati</taxon>
        <taxon>Actinomycetota</taxon>
        <taxon>Actinomycetes</taxon>
        <taxon>Mycobacteriales</taxon>
        <taxon>Gordoniaceae</taxon>
        <taxon>Gordonia</taxon>
    </lineage>
</organism>
<evidence type="ECO:0000313" key="4">
    <source>
        <dbReference type="EMBL" id="MCZ4550682.1"/>
    </source>
</evidence>
<dbReference type="InterPro" id="IPR026881">
    <property type="entry name" value="WYL_dom"/>
</dbReference>
<evidence type="ECO:0000259" key="3">
    <source>
        <dbReference type="Pfam" id="PF25583"/>
    </source>
</evidence>
<sequence length="329" mass="34954">MSSPSATTSHLTRLLVMVPYLQAHPGVSAATAARDLGTTSKQVMSDLNQLWMCGLPGYSPGDLIDLSFTEESIEVTFSAGIDHPLRLTAAEAAPLLIALRALIDTAGVVDTGAARTAIAKIEAAMGPSSGSGITAPTDAGPAESDAVVAVRRAVRDKRALRLRYYSASRDAVTDRIVDPVRLQAVEGNGYLEAWCRDSDGIRLFRFDRIDDAVVLDEPATPPPGTDDSAALGLFESDPALPSALIEIDSDVIWVMEYYLIEPADPDAVPDSTKPLLATMTYGSEEWLTRFISSFGGKIRVLDNPAVSAAITDRATAALAMYEHNTSDSA</sequence>
<protein>
    <submittedName>
        <fullName evidence="4">YafY family protein</fullName>
    </submittedName>
</protein>
<evidence type="ECO:0000259" key="1">
    <source>
        <dbReference type="Pfam" id="PF13280"/>
    </source>
</evidence>
<dbReference type="Pfam" id="PF13280">
    <property type="entry name" value="WYL"/>
    <property type="match status" value="1"/>
</dbReference>
<accession>A0ABT4MUR5</accession>
<dbReference type="RefSeq" id="WP_301571260.1">
    <property type="nucleotide sequence ID" value="NZ_JAPWIE010000003.1"/>
</dbReference>
<comment type="caution">
    <text evidence="4">The sequence shown here is derived from an EMBL/GenBank/DDBJ whole genome shotgun (WGS) entry which is preliminary data.</text>
</comment>
<keyword evidence="5" id="KW-1185">Reference proteome</keyword>
<dbReference type="PROSITE" id="PS52050">
    <property type="entry name" value="WYL"/>
    <property type="match status" value="1"/>
</dbReference>
<proteinExistence type="predicted"/>
<dbReference type="Proteomes" id="UP001067235">
    <property type="component" value="Unassembled WGS sequence"/>
</dbReference>
<evidence type="ECO:0000259" key="2">
    <source>
        <dbReference type="Pfam" id="PF19187"/>
    </source>
</evidence>
<dbReference type="InterPro" id="IPR051534">
    <property type="entry name" value="CBASS_pafABC_assoc_protein"/>
</dbReference>
<dbReference type="EMBL" id="JAPWIE010000003">
    <property type="protein sequence ID" value="MCZ4550682.1"/>
    <property type="molecule type" value="Genomic_DNA"/>
</dbReference>
<dbReference type="Pfam" id="PF25583">
    <property type="entry name" value="WCX"/>
    <property type="match status" value="1"/>
</dbReference>
<dbReference type="PANTHER" id="PTHR34580">
    <property type="match status" value="1"/>
</dbReference>
<reference evidence="4" key="1">
    <citation type="submission" date="2022-12" db="EMBL/GenBank/DDBJ databases">
        <authorList>
            <person name="Krivoruchko A.V."/>
            <person name="Elkin A."/>
        </authorList>
    </citation>
    <scope>NUCLEOTIDE SEQUENCE</scope>
    <source>
        <strain evidence="4">IEGM 1388</strain>
    </source>
</reference>
<dbReference type="InterPro" id="IPR043839">
    <property type="entry name" value="PafC_HTH"/>
</dbReference>
<evidence type="ECO:0000313" key="5">
    <source>
        <dbReference type="Proteomes" id="UP001067235"/>
    </source>
</evidence>
<name>A0ABT4MUR5_GORRU</name>
<gene>
    <name evidence="4" type="ORF">O4213_11880</name>
</gene>
<dbReference type="PIRSF" id="PIRSF016838">
    <property type="entry name" value="PafC"/>
    <property type="match status" value="1"/>
</dbReference>